<gene>
    <name evidence="1" type="ORF">C9I94_23880</name>
</gene>
<dbReference type="STRING" id="680026.AB733_20010"/>
<proteinExistence type="predicted"/>
<dbReference type="AlphaFoldDB" id="A0A0J8V8U3"/>
<comment type="caution">
    <text evidence="1">The sequence shown here is derived from an EMBL/GenBank/DDBJ whole genome shotgun (WGS) entry which is preliminary data.</text>
</comment>
<sequence length="86" mass="9762">MRKGLIMKKTAKEHFKTMYKAVRLNRIPSSIARASLDASEDFGRVFAVELACAAREATDPCFQQRLQDRLAHFKCTGELVPKHARV</sequence>
<dbReference type="Proteomes" id="UP000240481">
    <property type="component" value="Unassembled WGS sequence"/>
</dbReference>
<keyword evidence="2" id="KW-1185">Reference proteome</keyword>
<name>A0A0J8V8U3_9GAMM</name>
<protein>
    <submittedName>
        <fullName evidence="1">Uncharacterized protein</fullName>
    </submittedName>
</protein>
<evidence type="ECO:0000313" key="1">
    <source>
        <dbReference type="EMBL" id="PSW19114.1"/>
    </source>
</evidence>
<reference evidence="1 2" key="1">
    <citation type="submission" date="2018-01" db="EMBL/GenBank/DDBJ databases">
        <title>Whole genome sequencing of Histamine producing bacteria.</title>
        <authorList>
            <person name="Butler K."/>
        </authorList>
    </citation>
    <scope>NUCLEOTIDE SEQUENCE [LARGE SCALE GENOMIC DNA]</scope>
    <source>
        <strain evidence="1 2">DSM 24669</strain>
    </source>
</reference>
<dbReference type="EMBL" id="PYLZ01000021">
    <property type="protein sequence ID" value="PSW19114.1"/>
    <property type="molecule type" value="Genomic_DNA"/>
</dbReference>
<evidence type="ECO:0000313" key="2">
    <source>
        <dbReference type="Proteomes" id="UP000240481"/>
    </source>
</evidence>
<organism evidence="1 2">
    <name type="scientific">Photobacterium swingsii</name>
    <dbReference type="NCBI Taxonomy" id="680026"/>
    <lineage>
        <taxon>Bacteria</taxon>
        <taxon>Pseudomonadati</taxon>
        <taxon>Pseudomonadota</taxon>
        <taxon>Gammaproteobacteria</taxon>
        <taxon>Vibrionales</taxon>
        <taxon>Vibrionaceae</taxon>
        <taxon>Photobacterium</taxon>
    </lineage>
</organism>
<accession>A0A0J8V8U3</accession>